<dbReference type="GO" id="GO:0140673">
    <property type="term" value="P:transcription elongation-coupled chromatin remodeling"/>
    <property type="evidence" value="ECO:0007669"/>
    <property type="project" value="TreeGrafter"/>
</dbReference>
<gene>
    <name evidence="5" type="ORF">HNP84_009698</name>
</gene>
<evidence type="ECO:0000259" key="3">
    <source>
        <dbReference type="Pfam" id="PF03446"/>
    </source>
</evidence>
<evidence type="ECO:0000256" key="1">
    <source>
        <dbReference type="ARBA" id="ARBA00009080"/>
    </source>
</evidence>
<dbReference type="GO" id="GO:0031491">
    <property type="term" value="F:nucleosome binding"/>
    <property type="evidence" value="ECO:0007669"/>
    <property type="project" value="TreeGrafter"/>
</dbReference>
<evidence type="ECO:0000313" key="6">
    <source>
        <dbReference type="Proteomes" id="UP000578449"/>
    </source>
</evidence>
<dbReference type="InterPro" id="IPR036291">
    <property type="entry name" value="NAD(P)-bd_dom_sf"/>
</dbReference>
<dbReference type="PIRSF" id="PIRSF000103">
    <property type="entry name" value="HIBADH"/>
    <property type="match status" value="1"/>
</dbReference>
<dbReference type="InterPro" id="IPR013328">
    <property type="entry name" value="6PGD_dom2"/>
</dbReference>
<dbReference type="InterPro" id="IPR051265">
    <property type="entry name" value="HIBADH-related_NP60_sf"/>
</dbReference>
<dbReference type="AlphaFoldDB" id="A0A840PET5"/>
<comment type="similarity">
    <text evidence="1">Belongs to the HIBADH-related family.</text>
</comment>
<feature type="domain" description="NADPH-dependent reductive aminase-like C-terminal" evidence="4">
    <location>
        <begin position="165"/>
        <end position="290"/>
    </location>
</feature>
<dbReference type="Pfam" id="PF21761">
    <property type="entry name" value="RedAm-like_C"/>
    <property type="match status" value="1"/>
</dbReference>
<comment type="caution">
    <text evidence="5">The sequence shown here is derived from an EMBL/GenBank/DDBJ whole genome shotgun (WGS) entry which is preliminary data.</text>
</comment>
<name>A0A840PET5_9ACTN</name>
<feature type="domain" description="6-phosphogluconate dehydrogenase NADP-binding" evidence="3">
    <location>
        <begin position="10"/>
        <end position="124"/>
    </location>
</feature>
<accession>A0A840PET5</accession>
<dbReference type="EMBL" id="JACHGN010000034">
    <property type="protein sequence ID" value="MBB5139934.1"/>
    <property type="molecule type" value="Genomic_DNA"/>
</dbReference>
<dbReference type="InterPro" id="IPR048666">
    <property type="entry name" value="RedAm-like_C"/>
</dbReference>
<reference evidence="5 6" key="1">
    <citation type="submission" date="2020-08" db="EMBL/GenBank/DDBJ databases">
        <title>Genomic Encyclopedia of Type Strains, Phase IV (KMG-IV): sequencing the most valuable type-strain genomes for metagenomic binning, comparative biology and taxonomic classification.</title>
        <authorList>
            <person name="Goeker M."/>
        </authorList>
    </citation>
    <scope>NUCLEOTIDE SEQUENCE [LARGE SCALE GENOMIC DNA]</scope>
    <source>
        <strain evidence="5 6">DSM 45615</strain>
    </source>
</reference>
<dbReference type="RefSeq" id="WP_185056741.1">
    <property type="nucleotide sequence ID" value="NZ_BAABIX010000052.1"/>
</dbReference>
<dbReference type="GO" id="GO:0050661">
    <property type="term" value="F:NADP binding"/>
    <property type="evidence" value="ECO:0007669"/>
    <property type="project" value="InterPro"/>
</dbReference>
<dbReference type="GO" id="GO:0000785">
    <property type="term" value="C:chromatin"/>
    <property type="evidence" value="ECO:0007669"/>
    <property type="project" value="TreeGrafter"/>
</dbReference>
<keyword evidence="6" id="KW-1185">Reference proteome</keyword>
<dbReference type="PANTHER" id="PTHR43580:SF2">
    <property type="entry name" value="CYTOKINE-LIKE NUCLEAR FACTOR N-PAC"/>
    <property type="match status" value="1"/>
</dbReference>
<sequence>MTDDDTRPPVTVLGLGAMGRALAETFLVQGHPLTVWNRTPGKADDLAAKGARVAPTPAEALEASPVTVVCLLDYGTVHEVLDPVAGALAGRTLVNLTNGTPRQAREAAGWAAGHGADYLDGGIMAVPPMIGGPGAFVLYSGSRPAFTAHEGTLGGLGDAHFLGEDPGRASLYDLALLTAMYGMFGGFFHAAALVDSAGEPVSEFAPMVVRWLTAMLGGLPEMARAHDERDLSDAASNLEMQATAYVNLLDVSRDQGVSTELAEPLGALLRRGVAAGFGAGPVSSLITLLKENS</sequence>
<dbReference type="Pfam" id="PF03446">
    <property type="entry name" value="NAD_binding_2"/>
    <property type="match status" value="1"/>
</dbReference>
<dbReference type="InterPro" id="IPR015815">
    <property type="entry name" value="HIBADH-related"/>
</dbReference>
<keyword evidence="2" id="KW-0560">Oxidoreductase</keyword>
<dbReference type="Proteomes" id="UP000578449">
    <property type="component" value="Unassembled WGS sequence"/>
</dbReference>
<evidence type="ECO:0000313" key="5">
    <source>
        <dbReference type="EMBL" id="MBB5139934.1"/>
    </source>
</evidence>
<dbReference type="GO" id="GO:0016491">
    <property type="term" value="F:oxidoreductase activity"/>
    <property type="evidence" value="ECO:0007669"/>
    <property type="project" value="UniProtKB-KW"/>
</dbReference>
<dbReference type="InterPro" id="IPR006115">
    <property type="entry name" value="6PGDH_NADP-bd"/>
</dbReference>
<evidence type="ECO:0000259" key="4">
    <source>
        <dbReference type="Pfam" id="PF21761"/>
    </source>
</evidence>
<dbReference type="Gene3D" id="3.40.50.720">
    <property type="entry name" value="NAD(P)-binding Rossmann-like Domain"/>
    <property type="match status" value="1"/>
</dbReference>
<dbReference type="Gene3D" id="1.10.1040.10">
    <property type="entry name" value="N-(1-d-carboxylethyl)-l-norvaline Dehydrogenase, domain 2"/>
    <property type="match status" value="1"/>
</dbReference>
<evidence type="ECO:0000256" key="2">
    <source>
        <dbReference type="ARBA" id="ARBA00023002"/>
    </source>
</evidence>
<dbReference type="SUPFAM" id="SSF51735">
    <property type="entry name" value="NAD(P)-binding Rossmann-fold domains"/>
    <property type="match status" value="1"/>
</dbReference>
<dbReference type="PANTHER" id="PTHR43580">
    <property type="entry name" value="OXIDOREDUCTASE GLYR1-RELATED"/>
    <property type="match status" value="1"/>
</dbReference>
<protein>
    <submittedName>
        <fullName evidence="5">3-hydroxyisobutyrate dehydrogenase-like beta-hydroxyacid dehydrogenase</fullName>
    </submittedName>
</protein>
<proteinExistence type="inferred from homology"/>
<dbReference type="GO" id="GO:0003677">
    <property type="term" value="F:DNA binding"/>
    <property type="evidence" value="ECO:0007669"/>
    <property type="project" value="TreeGrafter"/>
</dbReference>
<organism evidence="5 6">
    <name type="scientific">Thermocatellispora tengchongensis</name>
    <dbReference type="NCBI Taxonomy" id="1073253"/>
    <lineage>
        <taxon>Bacteria</taxon>
        <taxon>Bacillati</taxon>
        <taxon>Actinomycetota</taxon>
        <taxon>Actinomycetes</taxon>
        <taxon>Streptosporangiales</taxon>
        <taxon>Streptosporangiaceae</taxon>
        <taxon>Thermocatellispora</taxon>
    </lineage>
</organism>